<dbReference type="Proteomes" id="UP000753908">
    <property type="component" value="Unassembled WGS sequence"/>
</dbReference>
<reference evidence="2" key="1">
    <citation type="submission" date="2021-05" db="EMBL/GenBank/DDBJ databases">
        <authorList>
            <person name="Pietrasiak N."/>
            <person name="Ward R."/>
            <person name="Stajich J.E."/>
            <person name="Kurbessoian T."/>
        </authorList>
    </citation>
    <scope>NUCLEOTIDE SEQUENCE</scope>
    <source>
        <strain evidence="2">CPER-KK1</strain>
    </source>
</reference>
<comment type="caution">
    <text evidence="2">The sequence shown here is derived from an EMBL/GenBank/DDBJ whole genome shotgun (WGS) entry which is preliminary data.</text>
</comment>
<gene>
    <name evidence="2" type="ORF">KME25_32505</name>
</gene>
<name>A0A951UES2_9CYAN</name>
<protein>
    <submittedName>
        <fullName evidence="2">Uncharacterized protein</fullName>
    </submittedName>
</protein>
<sequence>MGSLFIQRTGKSVLRSQNQNPQKAKIRSVTLQGAESGFEATSPDDGEIGAFSQISYFNRASLGFSKRVQSPIP</sequence>
<dbReference type="AlphaFoldDB" id="A0A951UES2"/>
<dbReference type="EMBL" id="JAHHIF010000082">
    <property type="protein sequence ID" value="MBW4549091.1"/>
    <property type="molecule type" value="Genomic_DNA"/>
</dbReference>
<feature type="region of interest" description="Disordered" evidence="1">
    <location>
        <begin position="1"/>
        <end position="30"/>
    </location>
</feature>
<evidence type="ECO:0000313" key="3">
    <source>
        <dbReference type="Proteomes" id="UP000753908"/>
    </source>
</evidence>
<accession>A0A951UES2</accession>
<evidence type="ECO:0000313" key="2">
    <source>
        <dbReference type="EMBL" id="MBW4549091.1"/>
    </source>
</evidence>
<evidence type="ECO:0000256" key="1">
    <source>
        <dbReference type="SAM" id="MobiDB-lite"/>
    </source>
</evidence>
<reference evidence="2" key="2">
    <citation type="journal article" date="2022" name="Microbiol. Resour. Announc.">
        <title>Metagenome Sequencing to Explore Phylogenomics of Terrestrial Cyanobacteria.</title>
        <authorList>
            <person name="Ward R.D."/>
            <person name="Stajich J.E."/>
            <person name="Johansen J.R."/>
            <person name="Huntemann M."/>
            <person name="Clum A."/>
            <person name="Foster B."/>
            <person name="Foster B."/>
            <person name="Roux S."/>
            <person name="Palaniappan K."/>
            <person name="Varghese N."/>
            <person name="Mukherjee S."/>
            <person name="Reddy T.B.K."/>
            <person name="Daum C."/>
            <person name="Copeland A."/>
            <person name="Chen I.A."/>
            <person name="Ivanova N.N."/>
            <person name="Kyrpides N.C."/>
            <person name="Shapiro N."/>
            <person name="Eloe-Fadrosh E.A."/>
            <person name="Pietrasiak N."/>
        </authorList>
    </citation>
    <scope>NUCLEOTIDE SEQUENCE</scope>
    <source>
        <strain evidence="2">CPER-KK1</strain>
    </source>
</reference>
<proteinExistence type="predicted"/>
<organism evidence="2 3">
    <name type="scientific">Symplocastrum torsivum CPER-KK1</name>
    <dbReference type="NCBI Taxonomy" id="450513"/>
    <lineage>
        <taxon>Bacteria</taxon>
        <taxon>Bacillati</taxon>
        <taxon>Cyanobacteriota</taxon>
        <taxon>Cyanophyceae</taxon>
        <taxon>Oscillatoriophycideae</taxon>
        <taxon>Oscillatoriales</taxon>
        <taxon>Microcoleaceae</taxon>
        <taxon>Symplocastrum</taxon>
    </lineage>
</organism>